<feature type="transmembrane region" description="Helical" evidence="9">
    <location>
        <begin position="103"/>
        <end position="120"/>
    </location>
</feature>
<keyword evidence="9" id="KW-0472">Membrane</keyword>
<keyword evidence="5" id="KW-0547">Nucleotide-binding</keyword>
<keyword evidence="7" id="KW-0067">ATP-binding</keyword>
<dbReference type="PANTHER" id="PTHR24421">
    <property type="entry name" value="NITRATE/NITRITE SENSOR PROTEIN NARX-RELATED"/>
    <property type="match status" value="1"/>
</dbReference>
<evidence type="ECO:0000256" key="9">
    <source>
        <dbReference type="SAM" id="Phobius"/>
    </source>
</evidence>
<dbReference type="Proteomes" id="UP000238164">
    <property type="component" value="Chromosome 1"/>
</dbReference>
<keyword evidence="4" id="KW-0808">Transferase</keyword>
<evidence type="ECO:0000256" key="4">
    <source>
        <dbReference type="ARBA" id="ARBA00022679"/>
    </source>
</evidence>
<keyword evidence="3" id="KW-0597">Phosphoprotein</keyword>
<dbReference type="GO" id="GO:0046983">
    <property type="term" value="F:protein dimerization activity"/>
    <property type="evidence" value="ECO:0007669"/>
    <property type="project" value="InterPro"/>
</dbReference>
<dbReference type="CDD" id="cd16917">
    <property type="entry name" value="HATPase_UhpB-NarQ-NarX-like"/>
    <property type="match status" value="1"/>
</dbReference>
<evidence type="ECO:0000313" key="12">
    <source>
        <dbReference type="Proteomes" id="UP000238164"/>
    </source>
</evidence>
<dbReference type="AlphaFoldDB" id="A0A2N9JM10"/>
<dbReference type="GO" id="GO:0005524">
    <property type="term" value="F:ATP binding"/>
    <property type="evidence" value="ECO:0007669"/>
    <property type="project" value="UniProtKB-KW"/>
</dbReference>
<gene>
    <name evidence="11" type="ORF">MPLG2_3379</name>
</gene>
<evidence type="ECO:0000256" key="2">
    <source>
        <dbReference type="ARBA" id="ARBA00012438"/>
    </source>
</evidence>
<dbReference type="KEGG" id="mgg:MPLG2_3379"/>
<feature type="transmembrane region" description="Helical" evidence="9">
    <location>
        <begin position="29"/>
        <end position="51"/>
    </location>
</feature>
<evidence type="ECO:0000256" key="1">
    <source>
        <dbReference type="ARBA" id="ARBA00000085"/>
    </source>
</evidence>
<accession>A0A2N9JM10</accession>
<feature type="transmembrane region" description="Helical" evidence="9">
    <location>
        <begin position="126"/>
        <end position="145"/>
    </location>
</feature>
<dbReference type="GO" id="GO:0016020">
    <property type="term" value="C:membrane"/>
    <property type="evidence" value="ECO:0007669"/>
    <property type="project" value="InterPro"/>
</dbReference>
<dbReference type="InterPro" id="IPR011712">
    <property type="entry name" value="Sig_transdc_His_kin_sub3_dim/P"/>
</dbReference>
<dbReference type="GO" id="GO:0000155">
    <property type="term" value="F:phosphorelay sensor kinase activity"/>
    <property type="evidence" value="ECO:0007669"/>
    <property type="project" value="InterPro"/>
</dbReference>
<keyword evidence="8" id="KW-0902">Two-component regulatory system</keyword>
<dbReference type="Gene3D" id="1.20.5.1930">
    <property type="match status" value="1"/>
</dbReference>
<feature type="domain" description="Signal transduction histidine kinase subgroup 3 dimerisation and phosphoacceptor" evidence="10">
    <location>
        <begin position="173"/>
        <end position="231"/>
    </location>
</feature>
<evidence type="ECO:0000256" key="6">
    <source>
        <dbReference type="ARBA" id="ARBA00022777"/>
    </source>
</evidence>
<name>A0A2N9JM10_9ACTN</name>
<keyword evidence="6 11" id="KW-0418">Kinase</keyword>
<dbReference type="InterPro" id="IPR050482">
    <property type="entry name" value="Sensor_HK_TwoCompSys"/>
</dbReference>
<proteinExistence type="predicted"/>
<dbReference type="EC" id="2.7.13.3" evidence="2"/>
<dbReference type="InterPro" id="IPR036890">
    <property type="entry name" value="HATPase_C_sf"/>
</dbReference>
<keyword evidence="9" id="KW-0812">Transmembrane</keyword>
<keyword evidence="12" id="KW-1185">Reference proteome</keyword>
<dbReference type="OrthoDB" id="227596at2"/>
<organism evidence="11 12">
    <name type="scientific">Micropruina glycogenica</name>
    <dbReference type="NCBI Taxonomy" id="75385"/>
    <lineage>
        <taxon>Bacteria</taxon>
        <taxon>Bacillati</taxon>
        <taxon>Actinomycetota</taxon>
        <taxon>Actinomycetes</taxon>
        <taxon>Propionibacteriales</taxon>
        <taxon>Nocardioidaceae</taxon>
        <taxon>Micropruina</taxon>
    </lineage>
</organism>
<dbReference type="PANTHER" id="PTHR24421:SF10">
    <property type="entry name" value="NITRATE_NITRITE SENSOR PROTEIN NARQ"/>
    <property type="match status" value="1"/>
</dbReference>
<dbReference type="RefSeq" id="WP_105186932.1">
    <property type="nucleotide sequence ID" value="NZ_BAAAGO010000001.1"/>
</dbReference>
<comment type="catalytic activity">
    <reaction evidence="1">
        <text>ATP + protein L-histidine = ADP + protein N-phospho-L-histidine.</text>
        <dbReference type="EC" id="2.7.13.3"/>
    </reaction>
</comment>
<reference evidence="11 12" key="1">
    <citation type="submission" date="2018-02" db="EMBL/GenBank/DDBJ databases">
        <authorList>
            <person name="Cohen D.B."/>
            <person name="Kent A.D."/>
        </authorList>
    </citation>
    <scope>NUCLEOTIDE SEQUENCE [LARGE SCALE GENOMIC DNA]</scope>
    <source>
        <strain evidence="11">1</strain>
    </source>
</reference>
<dbReference type="Gene3D" id="3.30.565.10">
    <property type="entry name" value="Histidine kinase-like ATPase, C-terminal domain"/>
    <property type="match status" value="1"/>
</dbReference>
<evidence type="ECO:0000256" key="5">
    <source>
        <dbReference type="ARBA" id="ARBA00022741"/>
    </source>
</evidence>
<evidence type="ECO:0000256" key="8">
    <source>
        <dbReference type="ARBA" id="ARBA00023012"/>
    </source>
</evidence>
<evidence type="ECO:0000256" key="7">
    <source>
        <dbReference type="ARBA" id="ARBA00022840"/>
    </source>
</evidence>
<dbReference type="Pfam" id="PF07730">
    <property type="entry name" value="HisKA_3"/>
    <property type="match status" value="1"/>
</dbReference>
<evidence type="ECO:0000259" key="10">
    <source>
        <dbReference type="Pfam" id="PF07730"/>
    </source>
</evidence>
<sequence length="369" mass="39258">MNRTVRNAAVVAAAIAIDLTFWSGEVQAFGGSVVPIWLPVLATVVVHTSLWWRRSRPVAVYTVQVGFSLVSLVVPLWQPIAGLLIATFAVAATTGARRARWGWVAAVPLLAHAWALSVWFDSKLIGLTQGALCYLAIGAAAWLLGRHVRRRSRQLQAWHAEQERLHVQAALDERVALARELHDGVANTITTVLVQAAAGRAAARGDAELLHGIERTARQAMEEIQATLRLMPRNAGVPAGPTLHDLPNLLQLARAAGLDVVHTWTGTPHTLDAAASNAAYRAVQEGITNTLKYAPPGTRCLVHLAWSADELVIDVIDQPLTGRRLDLPATGGRGLAGLADRLGGLGGAVTSGSHGDGFRLAARVPVGAR</sequence>
<keyword evidence="9" id="KW-1133">Transmembrane helix</keyword>
<evidence type="ECO:0000313" key="11">
    <source>
        <dbReference type="EMBL" id="SPD88409.1"/>
    </source>
</evidence>
<protein>
    <recommendedName>
        <fullName evidence="2">histidine kinase</fullName>
        <ecNumber evidence="2">2.7.13.3</ecNumber>
    </recommendedName>
</protein>
<evidence type="ECO:0000256" key="3">
    <source>
        <dbReference type="ARBA" id="ARBA00022553"/>
    </source>
</evidence>
<dbReference type="SUPFAM" id="SSF55874">
    <property type="entry name" value="ATPase domain of HSP90 chaperone/DNA topoisomerase II/histidine kinase"/>
    <property type="match status" value="1"/>
</dbReference>
<dbReference type="EMBL" id="LT985188">
    <property type="protein sequence ID" value="SPD88409.1"/>
    <property type="molecule type" value="Genomic_DNA"/>
</dbReference>